<evidence type="ECO:0000313" key="3">
    <source>
        <dbReference type="EMBL" id="GIM77642.1"/>
    </source>
</evidence>
<dbReference type="Proteomes" id="UP000680865">
    <property type="component" value="Unassembled WGS sequence"/>
</dbReference>
<protein>
    <recommendedName>
        <fullName evidence="2">Glyoxalase-like domain-containing protein</fullName>
    </recommendedName>
</protein>
<comment type="caution">
    <text evidence="3">The sequence shown here is derived from an EMBL/GenBank/DDBJ whole genome shotgun (WGS) entry which is preliminary data.</text>
</comment>
<organism evidence="3 4">
    <name type="scientific">Winogradskya consettensis</name>
    <dbReference type="NCBI Taxonomy" id="113560"/>
    <lineage>
        <taxon>Bacteria</taxon>
        <taxon>Bacillati</taxon>
        <taxon>Actinomycetota</taxon>
        <taxon>Actinomycetes</taxon>
        <taxon>Micromonosporales</taxon>
        <taxon>Micromonosporaceae</taxon>
        <taxon>Winogradskya</taxon>
    </lineage>
</organism>
<dbReference type="InterPro" id="IPR041581">
    <property type="entry name" value="Glyoxalase_6"/>
</dbReference>
<accession>A0A919SUH5</accession>
<name>A0A919SUH5_9ACTN</name>
<feature type="domain" description="Glyoxalase-like" evidence="2">
    <location>
        <begin position="124"/>
        <end position="254"/>
    </location>
</feature>
<gene>
    <name evidence="3" type="ORF">Aco04nite_56380</name>
</gene>
<dbReference type="SUPFAM" id="SSF54593">
    <property type="entry name" value="Glyoxalase/Bleomycin resistance protein/Dihydroxybiphenyl dioxygenase"/>
    <property type="match status" value="1"/>
</dbReference>
<feature type="domain" description="Glyoxalase-like" evidence="2">
    <location>
        <begin position="2"/>
        <end position="107"/>
    </location>
</feature>
<proteinExistence type="predicted"/>
<dbReference type="CDD" id="cd06587">
    <property type="entry name" value="VOC"/>
    <property type="match status" value="1"/>
</dbReference>
<evidence type="ECO:0000313" key="4">
    <source>
        <dbReference type="Proteomes" id="UP000680865"/>
    </source>
</evidence>
<dbReference type="PANTHER" id="PTHR35908:SF1">
    <property type="entry name" value="CONSERVED PROTEIN"/>
    <property type="match status" value="1"/>
</dbReference>
<feature type="region of interest" description="Disordered" evidence="1">
    <location>
        <begin position="155"/>
        <end position="179"/>
    </location>
</feature>
<dbReference type="Pfam" id="PF18029">
    <property type="entry name" value="Glyoxalase_6"/>
    <property type="match status" value="2"/>
</dbReference>
<dbReference type="InterPro" id="IPR029068">
    <property type="entry name" value="Glyas_Bleomycin-R_OHBP_Dase"/>
</dbReference>
<dbReference type="Gene3D" id="3.10.180.10">
    <property type="entry name" value="2,3-Dihydroxybiphenyl 1,2-Dioxygenase, domain 1"/>
    <property type="match status" value="2"/>
</dbReference>
<keyword evidence="4" id="KW-1185">Reference proteome</keyword>
<evidence type="ECO:0000256" key="1">
    <source>
        <dbReference type="SAM" id="MobiDB-lite"/>
    </source>
</evidence>
<sequence>MAFDARDAVRLAEFWGGLLGREVVEAGGEALLPGDDTQVGLRFVSSDSEKAGANRLHLHLTSATSADQERTVSVALELGGAHLDVGQLPEEGHIVLADPEGNEFCVIEAGNKFLAGCGFLGEVACDGGREVGVFWSEAMGWPLVWDQDDETAIQSPRGGTKVAWGGPSPAPEPGTSRQRFDVTPACGDQLAEVERLIALGATLPEVRLDSAYGAGPAGPAYGVGPAYGAGNAEVGGGVGGVVVMVDPGGNEFVVRAG</sequence>
<dbReference type="PANTHER" id="PTHR35908">
    <property type="entry name" value="HYPOTHETICAL FUSION PROTEIN"/>
    <property type="match status" value="1"/>
</dbReference>
<dbReference type="AlphaFoldDB" id="A0A919SUH5"/>
<dbReference type="EMBL" id="BOQP01000031">
    <property type="protein sequence ID" value="GIM77642.1"/>
    <property type="molecule type" value="Genomic_DNA"/>
</dbReference>
<reference evidence="3" key="1">
    <citation type="submission" date="2021-03" db="EMBL/GenBank/DDBJ databases">
        <title>Whole genome shotgun sequence of Actinoplanes consettensis NBRC 14913.</title>
        <authorList>
            <person name="Komaki H."/>
            <person name="Tamura T."/>
        </authorList>
    </citation>
    <scope>NUCLEOTIDE SEQUENCE</scope>
    <source>
        <strain evidence="3">NBRC 14913</strain>
    </source>
</reference>
<evidence type="ECO:0000259" key="2">
    <source>
        <dbReference type="Pfam" id="PF18029"/>
    </source>
</evidence>